<proteinExistence type="predicted"/>
<sequence>MAGSDCVDADQKVVGEMDTFAFGDRFAPGAVNPGSGTSYATEGLEPIMMTMEACLWVQTIPRPRLK</sequence>
<organism evidence="1">
    <name type="scientific">Melanopsichium pennsylvanicum 4</name>
    <dbReference type="NCBI Taxonomy" id="1398559"/>
    <lineage>
        <taxon>Eukaryota</taxon>
        <taxon>Fungi</taxon>
        <taxon>Dikarya</taxon>
        <taxon>Basidiomycota</taxon>
        <taxon>Ustilaginomycotina</taxon>
        <taxon>Ustilaginomycetes</taxon>
        <taxon>Ustilaginales</taxon>
        <taxon>Ustilaginaceae</taxon>
        <taxon>Melanopsichium</taxon>
    </lineage>
</organism>
<dbReference type="EMBL" id="HG529577">
    <property type="protein sequence ID" value="CDI53366.1"/>
    <property type="molecule type" value="Genomic_DNA"/>
</dbReference>
<dbReference type="AlphaFoldDB" id="A0A077R378"/>
<name>A0A077R378_9BASI</name>
<accession>A0A077R378</accession>
<protein>
    <submittedName>
        <fullName evidence="1">Uncharacterized protein</fullName>
    </submittedName>
</protein>
<reference evidence="1" key="1">
    <citation type="journal article" date="2014" name="Genome Biol. Evol.">
        <title>Gene Loss Rather Than Gene Gain Is Associated with a Host Jump from Monocots to Dicots in the Smut Fungus Melanopsichium pennsylvanicum.</title>
        <authorList>
            <person name="Sharma R."/>
            <person name="Mishra B."/>
            <person name="Runge F."/>
            <person name="Thines M."/>
        </authorList>
    </citation>
    <scope>NUCLEOTIDE SEQUENCE</scope>
    <source>
        <strain evidence="1">4</strain>
    </source>
</reference>
<evidence type="ECO:0000313" key="1">
    <source>
        <dbReference type="EMBL" id="CDI53366.1"/>
    </source>
</evidence>